<name>A0ABW2UU89_9BACI</name>
<feature type="transmembrane region" description="Helical" evidence="10">
    <location>
        <begin position="349"/>
        <end position="367"/>
    </location>
</feature>
<sequence>MQRKHVSFGKRVLLALVVGIVFGLIVQLLYGPTSDIVTSAMDWVNIAGNGFVSLLQMLVMPIVFFSLLRAFTSSKFTKGFGKISGISVGVLVGTVIIAGAIGVASAGIFELKGLEFTKGDEEAEAIAGIEDRAGDIEDRSLPEMIVDMVPNNIFYDFAGERSTSVIAVVIFSIIVGIAYMGIRRKQPDQAEKFGAGIESIFHIVMRVVTIVLRLTPYGILGLIANKAATSDISTFVNLGLFIIASYLAIILMFLVHMLIIRFAGLNPMTYIRKGMPALIMGFSSRSSAGTLPLNIETQKKNFGVSNGVADIAGAFSVTIGQNGCAGIYPAMLAVMVAPEAGIDPFTPGFIAMLLIVVAIGSFGVAGVGGGATFASIIVLSTLNLPIAIVGLLISIEPLIDMARTALNVSGGMLSGVLTGKITNNLDKTIYNEKENQVGQEQRLSS</sequence>
<gene>
    <name evidence="11" type="ORF">ACFQU8_09285</name>
</gene>
<evidence type="ECO:0000256" key="4">
    <source>
        <dbReference type="ARBA" id="ARBA00022448"/>
    </source>
</evidence>
<keyword evidence="12" id="KW-1185">Reference proteome</keyword>
<reference evidence="12" key="1">
    <citation type="journal article" date="2019" name="Int. J. Syst. Evol. Microbiol.">
        <title>The Global Catalogue of Microorganisms (GCM) 10K type strain sequencing project: providing services to taxonomists for standard genome sequencing and annotation.</title>
        <authorList>
            <consortium name="The Broad Institute Genomics Platform"/>
            <consortium name="The Broad Institute Genome Sequencing Center for Infectious Disease"/>
            <person name="Wu L."/>
            <person name="Ma J."/>
        </authorList>
    </citation>
    <scope>NUCLEOTIDE SEQUENCE [LARGE SCALE GENOMIC DNA]</scope>
    <source>
        <strain evidence="12">JCM 30234</strain>
    </source>
</reference>
<comment type="caution">
    <text evidence="11">The sequence shown here is derived from an EMBL/GenBank/DDBJ whole genome shotgun (WGS) entry which is preliminary data.</text>
</comment>
<dbReference type="RefSeq" id="WP_382359106.1">
    <property type="nucleotide sequence ID" value="NZ_JBHTGR010000024.1"/>
</dbReference>
<keyword evidence="4" id="KW-0813">Transport</keyword>
<dbReference type="PANTHER" id="PTHR42865">
    <property type="entry name" value="PROTON/GLUTAMATE-ASPARTATE SYMPORTER"/>
    <property type="match status" value="1"/>
</dbReference>
<keyword evidence="6" id="KW-0029">Amino-acid transport</keyword>
<keyword evidence="5 10" id="KW-0812">Transmembrane</keyword>
<keyword evidence="8 10" id="KW-0472">Membrane</keyword>
<dbReference type="InterPro" id="IPR001991">
    <property type="entry name" value="Na-dicarboxylate_symporter"/>
</dbReference>
<evidence type="ECO:0000256" key="7">
    <source>
        <dbReference type="ARBA" id="ARBA00022989"/>
    </source>
</evidence>
<evidence type="ECO:0000256" key="8">
    <source>
        <dbReference type="ARBA" id="ARBA00023136"/>
    </source>
</evidence>
<feature type="transmembrane region" description="Helical" evidence="10">
    <location>
        <begin position="12"/>
        <end position="30"/>
    </location>
</feature>
<feature type="transmembrane region" description="Helical" evidence="10">
    <location>
        <begin position="164"/>
        <end position="182"/>
    </location>
</feature>
<accession>A0ABW2UU89</accession>
<comment type="similarity">
    <text evidence="2">Belongs to the dicarboxylate/amino acid:cation symporter (DAACS) (TC 2.A.23) family.</text>
</comment>
<feature type="transmembrane region" description="Helical" evidence="10">
    <location>
        <begin position="50"/>
        <end position="71"/>
    </location>
</feature>
<proteinExistence type="inferred from homology"/>
<organism evidence="11 12">
    <name type="scientific">Lentibacillus kimchii</name>
    <dbReference type="NCBI Taxonomy" id="1542911"/>
    <lineage>
        <taxon>Bacteria</taxon>
        <taxon>Bacillati</taxon>
        <taxon>Bacillota</taxon>
        <taxon>Bacilli</taxon>
        <taxon>Bacillales</taxon>
        <taxon>Bacillaceae</taxon>
        <taxon>Lentibacillus</taxon>
    </lineage>
</organism>
<dbReference type="Proteomes" id="UP001596620">
    <property type="component" value="Unassembled WGS sequence"/>
</dbReference>
<evidence type="ECO:0000256" key="1">
    <source>
        <dbReference type="ARBA" id="ARBA00004141"/>
    </source>
</evidence>
<feature type="transmembrane region" description="Helical" evidence="10">
    <location>
        <begin position="203"/>
        <end position="223"/>
    </location>
</feature>
<dbReference type="PANTHER" id="PTHR42865:SF5">
    <property type="entry name" value="L-CYSTINE TRANSPORTER TCYP"/>
    <property type="match status" value="1"/>
</dbReference>
<keyword evidence="7 10" id="KW-1133">Transmembrane helix</keyword>
<evidence type="ECO:0000256" key="3">
    <source>
        <dbReference type="ARBA" id="ARBA00022031"/>
    </source>
</evidence>
<evidence type="ECO:0000256" key="9">
    <source>
        <dbReference type="ARBA" id="ARBA00031293"/>
    </source>
</evidence>
<dbReference type="EMBL" id="JBHTGR010000024">
    <property type="protein sequence ID" value="MFC7747424.1"/>
    <property type="molecule type" value="Genomic_DNA"/>
</dbReference>
<comment type="subcellular location">
    <subcellularLocation>
        <location evidence="1">Membrane</location>
        <topology evidence="1">Multi-pass membrane protein</topology>
    </subcellularLocation>
</comment>
<feature type="transmembrane region" description="Helical" evidence="10">
    <location>
        <begin position="83"/>
        <end position="109"/>
    </location>
</feature>
<evidence type="ECO:0000256" key="6">
    <source>
        <dbReference type="ARBA" id="ARBA00022970"/>
    </source>
</evidence>
<dbReference type="Gene3D" id="1.10.3860.10">
    <property type="entry name" value="Sodium:dicarboxylate symporter"/>
    <property type="match status" value="1"/>
</dbReference>
<evidence type="ECO:0000256" key="2">
    <source>
        <dbReference type="ARBA" id="ARBA00006148"/>
    </source>
</evidence>
<protein>
    <recommendedName>
        <fullName evidence="3">L-cystine uptake protein TcyP</fullName>
    </recommendedName>
    <alternativeName>
        <fullName evidence="9">Transporter of cystine TcyP</fullName>
    </alternativeName>
</protein>
<feature type="transmembrane region" description="Helical" evidence="10">
    <location>
        <begin position="373"/>
        <end position="393"/>
    </location>
</feature>
<evidence type="ECO:0000313" key="12">
    <source>
        <dbReference type="Proteomes" id="UP001596620"/>
    </source>
</evidence>
<evidence type="ECO:0000256" key="5">
    <source>
        <dbReference type="ARBA" id="ARBA00022692"/>
    </source>
</evidence>
<feature type="transmembrane region" description="Helical" evidence="10">
    <location>
        <begin position="235"/>
        <end position="263"/>
    </location>
</feature>
<dbReference type="PRINTS" id="PR00173">
    <property type="entry name" value="EDTRNSPORT"/>
</dbReference>
<dbReference type="Pfam" id="PF00375">
    <property type="entry name" value="SDF"/>
    <property type="match status" value="1"/>
</dbReference>
<dbReference type="SUPFAM" id="SSF118215">
    <property type="entry name" value="Proton glutamate symport protein"/>
    <property type="match status" value="1"/>
</dbReference>
<dbReference type="InterPro" id="IPR036458">
    <property type="entry name" value="Na:dicarbo_symporter_sf"/>
</dbReference>
<evidence type="ECO:0000256" key="10">
    <source>
        <dbReference type="SAM" id="Phobius"/>
    </source>
</evidence>
<evidence type="ECO:0000313" key="11">
    <source>
        <dbReference type="EMBL" id="MFC7747424.1"/>
    </source>
</evidence>